<proteinExistence type="predicted"/>
<feature type="region of interest" description="Disordered" evidence="1">
    <location>
        <begin position="118"/>
        <end position="147"/>
    </location>
</feature>
<sequence>MPSDQNYPATPKRRSQRAAATVAANRLSGTFRQVSNDGASPPRKRRRPLAARNDSSDFEEDTSDVEMLGTTPPQANSKSNPIILDSPPARTKRSLESSAKPKTAPVVMEVLLPKRARASITSRVPAAQGTSSSKSVSSQHKNTEPSVFKTVVSSKSTRVKTIRVRNTQPTKDTDYIDGDLMLQIWKEGIDRKAYEYSQELTKVD</sequence>
<evidence type="ECO:0000256" key="1">
    <source>
        <dbReference type="SAM" id="MobiDB-lite"/>
    </source>
</evidence>
<reference evidence="2" key="1">
    <citation type="submission" date="2021-01" db="EMBL/GenBank/DDBJ databases">
        <authorList>
            <person name="Kaushik A."/>
        </authorList>
    </citation>
    <scope>NUCLEOTIDE SEQUENCE</scope>
    <source>
        <strain evidence="2">AG3-T5</strain>
    </source>
</reference>
<evidence type="ECO:0000313" key="3">
    <source>
        <dbReference type="Proteomes" id="UP000663841"/>
    </source>
</evidence>
<dbReference type="Proteomes" id="UP000663841">
    <property type="component" value="Unassembled WGS sequence"/>
</dbReference>
<feature type="region of interest" description="Disordered" evidence="1">
    <location>
        <begin position="1"/>
        <end position="106"/>
    </location>
</feature>
<name>A0A8H3G771_9AGAM</name>
<feature type="compositionally biased region" description="Polar residues" evidence="1">
    <location>
        <begin position="27"/>
        <end position="38"/>
    </location>
</feature>
<feature type="compositionally biased region" description="Polar residues" evidence="1">
    <location>
        <begin position="71"/>
        <end position="80"/>
    </location>
</feature>
<comment type="caution">
    <text evidence="2">The sequence shown here is derived from an EMBL/GenBank/DDBJ whole genome shotgun (WGS) entry which is preliminary data.</text>
</comment>
<evidence type="ECO:0000313" key="2">
    <source>
        <dbReference type="EMBL" id="CAE6442394.1"/>
    </source>
</evidence>
<accession>A0A8H3G771</accession>
<dbReference type="AlphaFoldDB" id="A0A8H3G771"/>
<organism evidence="2 3">
    <name type="scientific">Rhizoctonia solani</name>
    <dbReference type="NCBI Taxonomy" id="456999"/>
    <lineage>
        <taxon>Eukaryota</taxon>
        <taxon>Fungi</taxon>
        <taxon>Dikarya</taxon>
        <taxon>Basidiomycota</taxon>
        <taxon>Agaricomycotina</taxon>
        <taxon>Agaricomycetes</taxon>
        <taxon>Cantharellales</taxon>
        <taxon>Ceratobasidiaceae</taxon>
        <taxon>Rhizoctonia</taxon>
    </lineage>
</organism>
<gene>
    <name evidence="2" type="ORF">RDB_LOCUS101990</name>
</gene>
<dbReference type="EMBL" id="CAJMWW010000096">
    <property type="protein sequence ID" value="CAE6442394.1"/>
    <property type="molecule type" value="Genomic_DNA"/>
</dbReference>
<protein>
    <submittedName>
        <fullName evidence="2">Uncharacterized protein</fullName>
    </submittedName>
</protein>